<evidence type="ECO:0000256" key="7">
    <source>
        <dbReference type="ARBA" id="ARBA00022840"/>
    </source>
</evidence>
<comment type="caution">
    <text evidence="13">The sequence shown here is derived from an EMBL/GenBank/DDBJ whole genome shotgun (WGS) entry which is preliminary data.</text>
</comment>
<feature type="compositionally biased region" description="Basic and acidic residues" evidence="10">
    <location>
        <begin position="222"/>
        <end position="233"/>
    </location>
</feature>
<evidence type="ECO:0000256" key="10">
    <source>
        <dbReference type="SAM" id="MobiDB-lite"/>
    </source>
</evidence>
<keyword evidence="6" id="KW-0106">Calcium</keyword>
<evidence type="ECO:0000259" key="11">
    <source>
        <dbReference type="PROSITE" id="PS50011"/>
    </source>
</evidence>
<feature type="compositionally biased region" description="Basic and acidic residues" evidence="10">
    <location>
        <begin position="95"/>
        <end position="106"/>
    </location>
</feature>
<dbReference type="InterPro" id="IPR002048">
    <property type="entry name" value="EF_hand_dom"/>
</dbReference>
<name>A0A2C6LEC4_9APIC</name>
<comment type="cofactor">
    <cofactor evidence="1">
        <name>Mg(2+)</name>
        <dbReference type="ChEBI" id="CHEBI:18420"/>
    </cofactor>
</comment>
<keyword evidence="3" id="KW-0808">Transferase</keyword>
<reference evidence="13 14" key="1">
    <citation type="journal article" date="2017" name="Int. J. Parasitol.">
        <title>The genome of the protozoan parasite Cystoisospora suis and a reverse vaccinology approach to identify vaccine candidates.</title>
        <authorList>
            <person name="Palmieri N."/>
            <person name="Shrestha A."/>
            <person name="Ruttkowski B."/>
            <person name="Beck T."/>
            <person name="Vogl C."/>
            <person name="Tomley F."/>
            <person name="Blake D.P."/>
            <person name="Joachim A."/>
        </authorList>
    </citation>
    <scope>NUCLEOTIDE SEQUENCE [LARGE SCALE GENOMIC DNA]</scope>
    <source>
        <strain evidence="13 14">Wien I</strain>
    </source>
</reference>
<feature type="compositionally biased region" description="Basic and acidic residues" evidence="10">
    <location>
        <begin position="1590"/>
        <end position="1601"/>
    </location>
</feature>
<dbReference type="PANTHER" id="PTHR24349">
    <property type="entry name" value="SERINE/THREONINE-PROTEIN KINASE"/>
    <property type="match status" value="1"/>
</dbReference>
<dbReference type="Proteomes" id="UP000221165">
    <property type="component" value="Unassembled WGS sequence"/>
</dbReference>
<dbReference type="SUPFAM" id="SSF47473">
    <property type="entry name" value="EF-hand"/>
    <property type="match status" value="1"/>
</dbReference>
<feature type="compositionally biased region" description="Basic and acidic residues" evidence="10">
    <location>
        <begin position="244"/>
        <end position="263"/>
    </location>
</feature>
<organism evidence="13 14">
    <name type="scientific">Cystoisospora suis</name>
    <dbReference type="NCBI Taxonomy" id="483139"/>
    <lineage>
        <taxon>Eukaryota</taxon>
        <taxon>Sar</taxon>
        <taxon>Alveolata</taxon>
        <taxon>Apicomplexa</taxon>
        <taxon>Conoidasida</taxon>
        <taxon>Coccidia</taxon>
        <taxon>Eucoccidiorida</taxon>
        <taxon>Eimeriorina</taxon>
        <taxon>Sarcocystidae</taxon>
        <taxon>Cystoisospora</taxon>
    </lineage>
</organism>
<keyword evidence="2" id="KW-0723">Serine/threonine-protein kinase</keyword>
<dbReference type="SMART" id="SM00054">
    <property type="entry name" value="EFh"/>
    <property type="match status" value="3"/>
</dbReference>
<dbReference type="RefSeq" id="XP_067926785.1">
    <property type="nucleotide sequence ID" value="XM_068061238.1"/>
</dbReference>
<dbReference type="Pfam" id="PF00069">
    <property type="entry name" value="Pkinase"/>
    <property type="match status" value="1"/>
</dbReference>
<feature type="domain" description="EF-hand" evidence="12">
    <location>
        <begin position="1641"/>
        <end position="1676"/>
    </location>
</feature>
<evidence type="ECO:0000259" key="12">
    <source>
        <dbReference type="PROSITE" id="PS50222"/>
    </source>
</evidence>
<feature type="region of interest" description="Disordered" evidence="10">
    <location>
        <begin position="222"/>
        <end position="266"/>
    </location>
</feature>
<feature type="region of interest" description="Disordered" evidence="10">
    <location>
        <begin position="1079"/>
        <end position="1104"/>
    </location>
</feature>
<evidence type="ECO:0000256" key="6">
    <source>
        <dbReference type="ARBA" id="ARBA00022837"/>
    </source>
</evidence>
<feature type="coiled-coil region" evidence="9">
    <location>
        <begin position="1510"/>
        <end position="1541"/>
    </location>
</feature>
<feature type="region of interest" description="Disordered" evidence="10">
    <location>
        <begin position="800"/>
        <end position="893"/>
    </location>
</feature>
<dbReference type="InterPro" id="IPR050205">
    <property type="entry name" value="CDPK_Ser/Thr_kinases"/>
</dbReference>
<dbReference type="VEuPathDB" id="ToxoDB:CSUI_001032"/>
<dbReference type="OrthoDB" id="40902at2759"/>
<sequence length="1767" mass="188717">MSWASGAKFVFQYRLSTKLRVAPRGATGLSDGAFAVCGRPVHRDIKPENFLLTSPNSFQLKLIDFGLARSFLYDLDEPPSCSGRQLSGRQAPAGFRRDLSGTRETDSSPSVDRPAGSPVSGHHTIGHKASASAEGSFPRSPRGRESVEATERQRLREGSEEGWSRRGYSAFPHHRLVRPLHSLVGTMHFAAPEILSLSVRNLFLAKPSSLRALNKNERFPVEEVRENPKEGKARGACSYLPRKKAGEKEESNDERDKSPKKGSDGGSLAGKELQCMFGYDGRYADSWSCGVLFYLLLSGDLPFTGDSDVEVLQQMLRGAPVFSGAVWQDVSAVAKDLIIRLLTVPPSTRLLPGEALQHPFFRLFLPHSVPLRLYASPGALARRPSFPSFPASSARTESCALLQRALPLASPIMHLSAPAPLNLSTCLSHHSIQFSPLIGLGLSCPGHGFFPAFSSVVSFRDVPTSLSQNSGTQLRYDLAASRDFKSGRDHSAVWAFRRCRSESSICCTCCSVREQTGVYQQQFACPSLPLLPGGVFPGNVVRRPSLYMSGGSSPGTAELLSLTHQLSDVSIDTFSQSSPRGDDEQEFSKFLVRAESATQKPVVPHSTGITLNSVPHSGSSGVHVARSVAAFKAHRQALPPCGSVPHLLGRGVAGHCGGEAGADSQSAATKKKKGRKKEGALEAAALISRLTEDSSVLVAPSASGRGRHEGPAAFLYLPGGCEFQRKVTLPQGERELSETNLAQHEWQQTHEDIAEEIGDGGDVFALSTAYICWCRAPAGRHQQADSHSQQHQLQRLDSGTATNAHHGEGAKSWQEKSSSCQTTEVQRRANGKREEEKAEMESERWESRAGKERRGSGSSCSSGQSGAEQDDSDCSSEVSEVKTEAEPEEPLPPAVSAAFSFPAVAVPPVFHPRAAHLRSSYPAGDLASDPSSPSSDAPRSGAADALLLAPPVCVGKCPSNSAGRDRSSSASSDDSAADESAVAGVSSSAVVAAALQFQQPCAPFFPLGEMLDPPPVVTEGCLIASDKQVLVYSPRTTTAAAIAAVRSVQTPNLAASRLSRKINQDLYGLEKVCGASLSPARGTADPDIGKTGRPGGSASGMPAPTAITGPLLDFSVPSAGQTLEGRAERGQAVATTERRQGKPAMVGGSPALLGTNCLCALHQTAIQAGTEAAAATLMAIGGVYVDARSIRLRAAAGDEADSRSQSEGSGDVPVLRLPQHPLSSILSTRSRMLSGRWTSPPECPHTSPGRDASMCGRGAAIPYDFPGTQAVFSSPDCLDGLSKRQEQELSYLLCFPIPHIHVPCANPSPAANSSEPLRRQESAANFSTSRAGDGSSTGVPHRSQLWLLSPQDVKLFPFCPLAPVLFQRWIVYSQKSLLQKKCALLVVEMARGDLANAALTASGPSGRSVSAILGGRGMSRHSSSNVAASAGGRNTSFSRGLYGSSAPLSFPAEKLEGSDCAMEQLQRLEGLFLLLDGDGDGLLTLRELVTGVQRLSLLLRVKLKVDRARKKEAQNLLRLRRERLEEVANEVSAAEAVLQRQKEFLLSCAKFASSKSSTVSAVVKHKGRASIIGEGSPAAKSGSERGGSARPRDPDSPRFVDGEPEEGCTEQGGLGHERPDRAREERRRRRMRLLKMCGEEAGLAQMESCLRECDANKDGVIDLTEFLTACADERLFVRQELLRAAFRKLDFEGRGFLSVEEVKSALGWGDGTAVVAEINATKSRWVPERTGQCEGHEHEAPEKQLQSAELGAPRFTFEDFVACLQAP</sequence>
<dbReference type="EMBL" id="MIGC01000417">
    <property type="protein sequence ID" value="PHJ25113.1"/>
    <property type="molecule type" value="Genomic_DNA"/>
</dbReference>
<dbReference type="GO" id="GO:0005509">
    <property type="term" value="F:calcium ion binding"/>
    <property type="evidence" value="ECO:0007669"/>
    <property type="project" value="InterPro"/>
</dbReference>
<feature type="compositionally biased region" description="Polar residues" evidence="10">
    <location>
        <begin position="1322"/>
        <end position="1337"/>
    </location>
</feature>
<dbReference type="Gene3D" id="1.10.510.10">
    <property type="entry name" value="Transferase(Phosphotransferase) domain 1"/>
    <property type="match status" value="2"/>
</dbReference>
<dbReference type="PROSITE" id="PS50222">
    <property type="entry name" value="EF_HAND_2"/>
    <property type="match status" value="3"/>
</dbReference>
<feature type="compositionally biased region" description="Low complexity" evidence="10">
    <location>
        <begin position="922"/>
        <end position="941"/>
    </location>
</feature>
<dbReference type="InterPro" id="IPR011992">
    <property type="entry name" value="EF-hand-dom_pair"/>
</dbReference>
<dbReference type="SMART" id="SM00220">
    <property type="entry name" value="S_TKc"/>
    <property type="match status" value="1"/>
</dbReference>
<keyword evidence="5" id="KW-0418">Kinase</keyword>
<feature type="compositionally biased region" description="Polar residues" evidence="10">
    <location>
        <begin position="815"/>
        <end position="824"/>
    </location>
</feature>
<evidence type="ECO:0000256" key="3">
    <source>
        <dbReference type="ARBA" id="ARBA00022679"/>
    </source>
</evidence>
<evidence type="ECO:0000256" key="2">
    <source>
        <dbReference type="ARBA" id="ARBA00022527"/>
    </source>
</evidence>
<feature type="compositionally biased region" description="Low complexity" evidence="10">
    <location>
        <begin position="856"/>
        <end position="866"/>
    </location>
</feature>
<dbReference type="PROSITE" id="PS00018">
    <property type="entry name" value="EF_HAND_1"/>
    <property type="match status" value="2"/>
</dbReference>
<keyword evidence="14" id="KW-1185">Reference proteome</keyword>
<feature type="region of interest" description="Disordered" evidence="10">
    <location>
        <begin position="81"/>
        <end position="166"/>
    </location>
</feature>
<feature type="compositionally biased region" description="Basic and acidic residues" evidence="10">
    <location>
        <begin position="1615"/>
        <end position="1625"/>
    </location>
</feature>
<dbReference type="PROSITE" id="PS50011">
    <property type="entry name" value="PROTEIN_KINASE_DOM"/>
    <property type="match status" value="1"/>
</dbReference>
<feature type="region of interest" description="Disordered" evidence="10">
    <location>
        <begin position="1309"/>
        <end position="1337"/>
    </location>
</feature>
<feature type="compositionally biased region" description="Basic and acidic residues" evidence="10">
    <location>
        <begin position="825"/>
        <end position="855"/>
    </location>
</feature>
<evidence type="ECO:0000256" key="5">
    <source>
        <dbReference type="ARBA" id="ARBA00022777"/>
    </source>
</evidence>
<feature type="region of interest" description="Disordered" evidence="10">
    <location>
        <begin position="921"/>
        <end position="941"/>
    </location>
</feature>
<feature type="domain" description="Protein kinase" evidence="11">
    <location>
        <begin position="1"/>
        <end position="361"/>
    </location>
</feature>
<evidence type="ECO:0000313" key="13">
    <source>
        <dbReference type="EMBL" id="PHJ25113.1"/>
    </source>
</evidence>
<accession>A0A2C6LEC4</accession>
<dbReference type="Gene3D" id="1.10.238.10">
    <property type="entry name" value="EF-hand"/>
    <property type="match status" value="1"/>
</dbReference>
<evidence type="ECO:0000256" key="9">
    <source>
        <dbReference type="SAM" id="Coils"/>
    </source>
</evidence>
<keyword evidence="4" id="KW-0547">Nucleotide-binding</keyword>
<feature type="region of interest" description="Disordered" evidence="10">
    <location>
        <begin position="1122"/>
        <end position="1145"/>
    </location>
</feature>
<feature type="region of interest" description="Disordered" evidence="10">
    <location>
        <begin position="1572"/>
        <end position="1626"/>
    </location>
</feature>
<keyword evidence="7" id="KW-0067">ATP-binding</keyword>
<comment type="similarity">
    <text evidence="8">Belongs to the protein kinase superfamily. Ser/Thr protein kinase family. CDPK subfamily.</text>
</comment>
<feature type="domain" description="EF-hand" evidence="12">
    <location>
        <begin position="1677"/>
        <end position="1712"/>
    </location>
</feature>
<evidence type="ECO:0000256" key="4">
    <source>
        <dbReference type="ARBA" id="ARBA00022741"/>
    </source>
</evidence>
<evidence type="ECO:0000313" key="14">
    <source>
        <dbReference type="Proteomes" id="UP000221165"/>
    </source>
</evidence>
<dbReference type="InterPro" id="IPR011009">
    <property type="entry name" value="Kinase-like_dom_sf"/>
</dbReference>
<dbReference type="InterPro" id="IPR000719">
    <property type="entry name" value="Prot_kinase_dom"/>
</dbReference>
<proteinExistence type="inferred from homology"/>
<feature type="compositionally biased region" description="Basic and acidic residues" evidence="10">
    <location>
        <begin position="142"/>
        <end position="164"/>
    </location>
</feature>
<dbReference type="GO" id="GO:0005524">
    <property type="term" value="F:ATP binding"/>
    <property type="evidence" value="ECO:0007669"/>
    <property type="project" value="UniProtKB-KW"/>
</dbReference>
<protein>
    <submittedName>
        <fullName evidence="13">Cam cdpk</fullName>
    </submittedName>
</protein>
<dbReference type="GO" id="GO:0004674">
    <property type="term" value="F:protein serine/threonine kinase activity"/>
    <property type="evidence" value="ECO:0007669"/>
    <property type="project" value="UniProtKB-KW"/>
</dbReference>
<keyword evidence="9" id="KW-0175">Coiled coil</keyword>
<dbReference type="GeneID" id="94424449"/>
<feature type="domain" description="EF-hand" evidence="12">
    <location>
        <begin position="1463"/>
        <end position="1498"/>
    </location>
</feature>
<dbReference type="InterPro" id="IPR018247">
    <property type="entry name" value="EF_Hand_1_Ca_BS"/>
</dbReference>
<feature type="region of interest" description="Disordered" evidence="10">
    <location>
        <begin position="1196"/>
        <end position="1216"/>
    </location>
</feature>
<evidence type="ECO:0000256" key="1">
    <source>
        <dbReference type="ARBA" id="ARBA00001946"/>
    </source>
</evidence>
<dbReference type="SUPFAM" id="SSF56112">
    <property type="entry name" value="Protein kinase-like (PK-like)"/>
    <property type="match status" value="1"/>
</dbReference>
<gene>
    <name evidence="13" type="ORF">CSUI_001032</name>
</gene>
<evidence type="ECO:0000256" key="8">
    <source>
        <dbReference type="ARBA" id="ARBA00024334"/>
    </source>
</evidence>